<reference evidence="3 4" key="1">
    <citation type="submission" date="2019-01" db="EMBL/GenBank/DDBJ databases">
        <title>Draft genome sequence of Dictyobacter sp. Uno17.</title>
        <authorList>
            <person name="Wang C.M."/>
            <person name="Zheng Y."/>
            <person name="Sakai Y."/>
            <person name="Abe K."/>
            <person name="Yokota A."/>
            <person name="Yabe S."/>
        </authorList>
    </citation>
    <scope>NUCLEOTIDE SEQUENCE [LARGE SCALE GENOMIC DNA]</scope>
    <source>
        <strain evidence="3 4">Uno17</strain>
    </source>
</reference>
<protein>
    <recommendedName>
        <fullName evidence="2">HIT domain-containing protein</fullName>
    </recommendedName>
</protein>
<dbReference type="GO" id="GO:0003824">
    <property type="term" value="F:catalytic activity"/>
    <property type="evidence" value="ECO:0007669"/>
    <property type="project" value="InterPro"/>
</dbReference>
<dbReference type="Proteomes" id="UP000322530">
    <property type="component" value="Unassembled WGS sequence"/>
</dbReference>
<proteinExistence type="predicted"/>
<evidence type="ECO:0000256" key="1">
    <source>
        <dbReference type="PROSITE-ProRule" id="PRU00464"/>
    </source>
</evidence>
<feature type="domain" description="HIT" evidence="2">
    <location>
        <begin position="16"/>
        <end position="121"/>
    </location>
</feature>
<dbReference type="InterPro" id="IPR011146">
    <property type="entry name" value="HIT-like"/>
</dbReference>
<sequence>MQHQSSVSRETQTIYSECTFCQTDAIASLVMKETPNFRLVADHAPLLAGHILIIPKQHYACYGTVPATLDEELFSLKREVQRFFARYYAPPAYWEHGIFHQTVFHAHLHCFPIGPINYPSEEQEQGKIILRQDDIRQWYSQYGHYFYLEDAQQATIFPPLQDVYSDVVKTRLGPAVAAHSPFTTWRTAQERQLEGKPLIAALLARWHEFQSTEYTNLISQTLE</sequence>
<keyword evidence="4" id="KW-1185">Reference proteome</keyword>
<dbReference type="Pfam" id="PF01230">
    <property type="entry name" value="HIT"/>
    <property type="match status" value="1"/>
</dbReference>
<dbReference type="RefSeq" id="WP_149404315.1">
    <property type="nucleotide sequence ID" value="NZ_BIXY01000116.1"/>
</dbReference>
<dbReference type="EMBL" id="BIXY01000116">
    <property type="protein sequence ID" value="GCF11487.1"/>
    <property type="molecule type" value="Genomic_DNA"/>
</dbReference>
<dbReference type="SUPFAM" id="SSF54197">
    <property type="entry name" value="HIT-like"/>
    <property type="match status" value="1"/>
</dbReference>
<evidence type="ECO:0000259" key="2">
    <source>
        <dbReference type="PROSITE" id="PS51084"/>
    </source>
</evidence>
<dbReference type="InterPro" id="IPR036265">
    <property type="entry name" value="HIT-like_sf"/>
</dbReference>
<dbReference type="Gene3D" id="3.30.428.10">
    <property type="entry name" value="HIT-like"/>
    <property type="match status" value="1"/>
</dbReference>
<evidence type="ECO:0000313" key="3">
    <source>
        <dbReference type="EMBL" id="GCF11487.1"/>
    </source>
</evidence>
<dbReference type="OrthoDB" id="3370914at2"/>
<dbReference type="PROSITE" id="PS51084">
    <property type="entry name" value="HIT_2"/>
    <property type="match status" value="1"/>
</dbReference>
<comment type="caution">
    <text evidence="3">The sequence shown here is derived from an EMBL/GenBank/DDBJ whole genome shotgun (WGS) entry which is preliminary data.</text>
</comment>
<organism evidence="3 4">
    <name type="scientific">Dictyobacter arantiisoli</name>
    <dbReference type="NCBI Taxonomy" id="2014874"/>
    <lineage>
        <taxon>Bacteria</taxon>
        <taxon>Bacillati</taxon>
        <taxon>Chloroflexota</taxon>
        <taxon>Ktedonobacteria</taxon>
        <taxon>Ktedonobacterales</taxon>
        <taxon>Dictyobacteraceae</taxon>
        <taxon>Dictyobacter</taxon>
    </lineage>
</organism>
<gene>
    <name evidence="3" type="ORF">KDI_50510</name>
</gene>
<dbReference type="AlphaFoldDB" id="A0A5A5TJ89"/>
<feature type="short sequence motif" description="Histidine triad motif" evidence="1">
    <location>
        <begin position="105"/>
        <end position="109"/>
    </location>
</feature>
<name>A0A5A5TJ89_9CHLR</name>
<evidence type="ECO:0000313" key="4">
    <source>
        <dbReference type="Proteomes" id="UP000322530"/>
    </source>
</evidence>
<accession>A0A5A5TJ89</accession>